<dbReference type="InterPro" id="IPR036881">
    <property type="entry name" value="Glyco_hydro_3_C_sf"/>
</dbReference>
<evidence type="ECO:0000313" key="10">
    <source>
        <dbReference type="Proteomes" id="UP000318437"/>
    </source>
</evidence>
<keyword evidence="10" id="KW-1185">Reference proteome</keyword>
<evidence type="ECO:0000256" key="1">
    <source>
        <dbReference type="ARBA" id="ARBA00000448"/>
    </source>
</evidence>
<dbReference type="PANTHER" id="PTHR30620:SF16">
    <property type="entry name" value="LYSOSOMAL BETA GLUCOSIDASE"/>
    <property type="match status" value="1"/>
</dbReference>
<dbReference type="InterPro" id="IPR002772">
    <property type="entry name" value="Glyco_hydro_3_C"/>
</dbReference>
<comment type="similarity">
    <text evidence="2 7">Belongs to the glycosyl hydrolase 3 family.</text>
</comment>
<comment type="caution">
    <text evidence="9">The sequence shown here is derived from an EMBL/GenBank/DDBJ whole genome shotgun (WGS) entry which is preliminary data.</text>
</comment>
<dbReference type="EMBL" id="SJPS01000004">
    <property type="protein sequence ID" value="TWU25533.1"/>
    <property type="molecule type" value="Genomic_DNA"/>
</dbReference>
<dbReference type="Proteomes" id="UP000318437">
    <property type="component" value="Unassembled WGS sequence"/>
</dbReference>
<dbReference type="Pfam" id="PF14310">
    <property type="entry name" value="Fn3-like"/>
    <property type="match status" value="1"/>
</dbReference>
<evidence type="ECO:0000313" key="9">
    <source>
        <dbReference type="EMBL" id="TWU25533.1"/>
    </source>
</evidence>
<dbReference type="PROSITE" id="PS00775">
    <property type="entry name" value="GLYCOSYL_HYDROL_F3"/>
    <property type="match status" value="1"/>
</dbReference>
<keyword evidence="4" id="KW-0732">Signal</keyword>
<protein>
    <recommendedName>
        <fullName evidence="3">beta-glucosidase</fullName>
        <ecNumber evidence="3">3.2.1.21</ecNumber>
    </recommendedName>
</protein>
<accession>A0A5C6CKZ0</accession>
<sequence>MKFCTALCNRHDMTPTYFLDSFLCFVCCLAISGSPLLSAQETKTERPWLDKSAPLDQRVDSLLAEMALEEKVGQLTQSNGIGGEATGNTKNLVADSALYELIRSGQLGSILNEINVTTVNEFQRLAVEESRLGIPLIIGRDVIHGFRTIFPLPLGQAATWNPEMVEQACAIAAREARSAGVGWTFAPMVDIARDPRWGRIAESFGEDPYLASSLSAASVRGYQGDDLSNSDSIAACVKHFAGYGAAEGGRDYNATMISPSTMRNVYLPPFQAAVDAGVATLMCGFHDVNGIPMSVHKQLLSNVLRGEWGFEGFVVSDWDSIFETIEHGSSKDERAAALAAAQAGVNMEMSSPCYRKNLTELVTSGQVSETTVDELVKPILRVKFQLGLFEQPYTEPDAAKILLSQEHLDAARKVARQSVVMLKNESSVLPLDKTILKKIAIIGPLADAKRDQLGTWIPDGKEADSQTPLAAIRESAKNNEIEVLYASGLVDDLDRSTQGFAEAVATAEQADIVVLIVGERANISGEARSRATLDLPGAQNELVSTLAKVGKPIILIVQAGRPLTIGKQIEAVDAVLYSFHAGTMAGPALADLLWGIESPSGKLPVTFPKSVGQIPLYYNHVNTGRPPRPYDFAKDKRVDDDFDVELGYNSNYIDVGPYPLFPFGYGLSYSTFTYGDVELSATKLRSGEILAVRVPVSNSGKVAADEIVQLYVRDLVGSLTRPVRELKGFRRIQLEPGETSVVEFALPVSDLGFFNNDEERVLEPGEYEIFVGGSSLAPKVGTLEIVE</sequence>
<dbReference type="FunFam" id="2.60.40.10:FF:000495">
    <property type="entry name" value="Periplasmic beta-glucosidase"/>
    <property type="match status" value="1"/>
</dbReference>
<dbReference type="Gene3D" id="3.40.50.1700">
    <property type="entry name" value="Glycoside hydrolase family 3 C-terminal domain"/>
    <property type="match status" value="1"/>
</dbReference>
<dbReference type="EC" id="3.2.1.21" evidence="3"/>
<evidence type="ECO:0000259" key="8">
    <source>
        <dbReference type="SMART" id="SM01217"/>
    </source>
</evidence>
<evidence type="ECO:0000256" key="3">
    <source>
        <dbReference type="ARBA" id="ARBA00012744"/>
    </source>
</evidence>
<dbReference type="NCBIfam" id="NF011678">
    <property type="entry name" value="PRK15098.1"/>
    <property type="match status" value="1"/>
</dbReference>
<dbReference type="InterPro" id="IPR051915">
    <property type="entry name" value="Cellulose_Degrad_GH3"/>
</dbReference>
<dbReference type="Pfam" id="PF00933">
    <property type="entry name" value="Glyco_hydro_3"/>
    <property type="match status" value="1"/>
</dbReference>
<dbReference type="Pfam" id="PF01915">
    <property type="entry name" value="Glyco_hydro_3_C"/>
    <property type="match status" value="1"/>
</dbReference>
<dbReference type="GO" id="GO:0008422">
    <property type="term" value="F:beta-glucosidase activity"/>
    <property type="evidence" value="ECO:0007669"/>
    <property type="project" value="UniProtKB-EC"/>
</dbReference>
<organism evidence="9 10">
    <name type="scientific">Bythopirellula polymerisocia</name>
    <dbReference type="NCBI Taxonomy" id="2528003"/>
    <lineage>
        <taxon>Bacteria</taxon>
        <taxon>Pseudomonadati</taxon>
        <taxon>Planctomycetota</taxon>
        <taxon>Planctomycetia</taxon>
        <taxon>Pirellulales</taxon>
        <taxon>Lacipirellulaceae</taxon>
        <taxon>Bythopirellula</taxon>
    </lineage>
</organism>
<proteinExistence type="inferred from homology"/>
<evidence type="ECO:0000256" key="2">
    <source>
        <dbReference type="ARBA" id="ARBA00005336"/>
    </source>
</evidence>
<keyword evidence="5 7" id="KW-0378">Hydrolase</keyword>
<dbReference type="AlphaFoldDB" id="A0A5C6CKZ0"/>
<dbReference type="InterPro" id="IPR026891">
    <property type="entry name" value="Fn3-like"/>
</dbReference>
<dbReference type="PANTHER" id="PTHR30620">
    <property type="entry name" value="PERIPLASMIC BETA-GLUCOSIDASE-RELATED"/>
    <property type="match status" value="1"/>
</dbReference>
<comment type="catalytic activity">
    <reaction evidence="1">
        <text>Hydrolysis of terminal, non-reducing beta-D-glucosyl residues with release of beta-D-glucose.</text>
        <dbReference type="EC" id="3.2.1.21"/>
    </reaction>
</comment>
<evidence type="ECO:0000256" key="6">
    <source>
        <dbReference type="ARBA" id="ARBA00023295"/>
    </source>
</evidence>
<reference evidence="9 10" key="1">
    <citation type="submission" date="2019-02" db="EMBL/GenBank/DDBJ databases">
        <title>Deep-cultivation of Planctomycetes and their phenomic and genomic characterization uncovers novel biology.</title>
        <authorList>
            <person name="Wiegand S."/>
            <person name="Jogler M."/>
            <person name="Boedeker C."/>
            <person name="Pinto D."/>
            <person name="Vollmers J."/>
            <person name="Rivas-Marin E."/>
            <person name="Kohn T."/>
            <person name="Peeters S.H."/>
            <person name="Heuer A."/>
            <person name="Rast P."/>
            <person name="Oberbeckmann S."/>
            <person name="Bunk B."/>
            <person name="Jeske O."/>
            <person name="Meyerdierks A."/>
            <person name="Storesund J.E."/>
            <person name="Kallscheuer N."/>
            <person name="Luecker S."/>
            <person name="Lage O.M."/>
            <person name="Pohl T."/>
            <person name="Merkel B.J."/>
            <person name="Hornburger P."/>
            <person name="Mueller R.-W."/>
            <person name="Bruemmer F."/>
            <person name="Labrenz M."/>
            <person name="Spormann A.M."/>
            <person name="Op Den Camp H."/>
            <person name="Overmann J."/>
            <person name="Amann R."/>
            <person name="Jetten M.S.M."/>
            <person name="Mascher T."/>
            <person name="Medema M.H."/>
            <person name="Devos D.P."/>
            <person name="Kaster A.-K."/>
            <person name="Ovreas L."/>
            <person name="Rohde M."/>
            <person name="Galperin M.Y."/>
            <person name="Jogler C."/>
        </authorList>
    </citation>
    <scope>NUCLEOTIDE SEQUENCE [LARGE SCALE GENOMIC DNA]</scope>
    <source>
        <strain evidence="9 10">Pla144</strain>
    </source>
</reference>
<dbReference type="SUPFAM" id="SSF52279">
    <property type="entry name" value="Beta-D-glucan exohydrolase, C-terminal domain"/>
    <property type="match status" value="1"/>
</dbReference>
<dbReference type="RefSeq" id="WP_197530665.1">
    <property type="nucleotide sequence ID" value="NZ_SJPS01000004.1"/>
</dbReference>
<feature type="domain" description="Fibronectin type III-like" evidence="8">
    <location>
        <begin position="706"/>
        <end position="775"/>
    </location>
</feature>
<evidence type="ECO:0000256" key="7">
    <source>
        <dbReference type="RuleBase" id="RU361161"/>
    </source>
</evidence>
<dbReference type="InterPro" id="IPR013783">
    <property type="entry name" value="Ig-like_fold"/>
</dbReference>
<dbReference type="InterPro" id="IPR019800">
    <property type="entry name" value="Glyco_hydro_3_AS"/>
</dbReference>
<dbReference type="Gene3D" id="2.60.40.10">
    <property type="entry name" value="Immunoglobulins"/>
    <property type="match status" value="1"/>
</dbReference>
<keyword evidence="6 7" id="KW-0326">Glycosidase</keyword>
<dbReference type="SUPFAM" id="SSF51445">
    <property type="entry name" value="(Trans)glycosidases"/>
    <property type="match status" value="1"/>
</dbReference>
<evidence type="ECO:0000256" key="4">
    <source>
        <dbReference type="ARBA" id="ARBA00022729"/>
    </source>
</evidence>
<dbReference type="InterPro" id="IPR001764">
    <property type="entry name" value="Glyco_hydro_3_N"/>
</dbReference>
<dbReference type="SMART" id="SM01217">
    <property type="entry name" value="Fn3_like"/>
    <property type="match status" value="1"/>
</dbReference>
<gene>
    <name evidence="9" type="primary">bglX_3</name>
    <name evidence="9" type="ORF">Pla144_27380</name>
</gene>
<dbReference type="InterPro" id="IPR036962">
    <property type="entry name" value="Glyco_hydro_3_N_sf"/>
</dbReference>
<evidence type="ECO:0000256" key="5">
    <source>
        <dbReference type="ARBA" id="ARBA00022801"/>
    </source>
</evidence>
<dbReference type="InterPro" id="IPR017853">
    <property type="entry name" value="GH"/>
</dbReference>
<dbReference type="GO" id="GO:0009251">
    <property type="term" value="P:glucan catabolic process"/>
    <property type="evidence" value="ECO:0007669"/>
    <property type="project" value="TreeGrafter"/>
</dbReference>
<dbReference type="PRINTS" id="PR00133">
    <property type="entry name" value="GLHYDRLASE3"/>
</dbReference>
<name>A0A5C6CKZ0_9BACT</name>
<dbReference type="Gene3D" id="3.20.20.300">
    <property type="entry name" value="Glycoside hydrolase, family 3, N-terminal domain"/>
    <property type="match status" value="1"/>
</dbReference>
<dbReference type="FunFam" id="3.20.20.300:FF:000005">
    <property type="entry name" value="Periplasmic beta-glucosidase"/>
    <property type="match status" value="1"/>
</dbReference>